<evidence type="ECO:0000313" key="2">
    <source>
        <dbReference type="Proteomes" id="UP000009309"/>
    </source>
</evidence>
<proteinExistence type="predicted"/>
<dbReference type="Proteomes" id="UP000009309">
    <property type="component" value="Unassembled WGS sequence"/>
</dbReference>
<dbReference type="Gene3D" id="3.20.20.80">
    <property type="entry name" value="Glycosidases"/>
    <property type="match status" value="1"/>
</dbReference>
<keyword evidence="2" id="KW-1185">Reference proteome</keyword>
<evidence type="ECO:0000313" key="1">
    <source>
        <dbReference type="EMBL" id="CCH53128.1"/>
    </source>
</evidence>
<gene>
    <name evidence="1" type="ORF">BN8_02199</name>
</gene>
<accession>I2GGV3</accession>
<dbReference type="SUPFAM" id="SSF51445">
    <property type="entry name" value="(Trans)glycosidases"/>
    <property type="match status" value="1"/>
</dbReference>
<protein>
    <recommendedName>
        <fullName evidence="3">Glycoside hydrolase family 5 domain-containing protein</fullName>
    </recommendedName>
</protein>
<name>I2GGV3_9BACT</name>
<organism evidence="1 2">
    <name type="scientific">Fibrisoma limi BUZ 3</name>
    <dbReference type="NCBI Taxonomy" id="1185876"/>
    <lineage>
        <taxon>Bacteria</taxon>
        <taxon>Pseudomonadati</taxon>
        <taxon>Bacteroidota</taxon>
        <taxon>Cytophagia</taxon>
        <taxon>Cytophagales</taxon>
        <taxon>Spirosomataceae</taxon>
        <taxon>Fibrisoma</taxon>
    </lineage>
</organism>
<evidence type="ECO:0008006" key="3">
    <source>
        <dbReference type="Google" id="ProtNLM"/>
    </source>
</evidence>
<dbReference type="InterPro" id="IPR017853">
    <property type="entry name" value="GH"/>
</dbReference>
<dbReference type="eggNOG" id="ENOG502Z9Q1">
    <property type="taxonomic scope" value="Bacteria"/>
</dbReference>
<reference evidence="1 2" key="1">
    <citation type="journal article" date="2012" name="J. Bacteriol.">
        <title>Genome Sequence of the Filamentous Bacterium Fibrisoma limi BUZ 3T.</title>
        <authorList>
            <person name="Filippini M."/>
            <person name="Qi W."/>
            <person name="Jaenicke S."/>
            <person name="Goesmann A."/>
            <person name="Smits T.H."/>
            <person name="Bagheri H.C."/>
        </authorList>
    </citation>
    <scope>NUCLEOTIDE SEQUENCE [LARGE SCALE GENOMIC DNA]</scope>
    <source>
        <strain evidence="2">BUZ 3T</strain>
    </source>
</reference>
<comment type="caution">
    <text evidence="1">The sequence shown here is derived from an EMBL/GenBank/DDBJ whole genome shotgun (WGS) entry which is preliminary data.</text>
</comment>
<dbReference type="AlphaFoldDB" id="I2GGV3"/>
<sequence>MQLLLLTLVSFIVLTFETAPKPPRRRTTVSIVGDQFFINGQPTFKGRTWNGNRIEGLLPNSRMVQGIFDDRNPETRAQWAYPDTKVWSPDRNTDEFVAAMPTWKQHGLLAFTLNLQGGSPQGYSKDQPWHNSFFNPDGSYDPYYMRRLVRILDKADELGMVVILGYFYFGQDERLRNEAAVINAVDNITGELLEKGYQNVLVEINNECNIRYDHAILQPDRVHELIQRVKAKKLRGRRLLVSTSYGGGTIPKENVVREADFLLLHGNGVSDPDKIKEMVQKTRGVSGYRPMPIVFNEDDHFDFDKPANNFVAATSEYASWGFFDYRLKDEGFDEGYQSVPVNWQISSARKKGFFEKVKEITGASF</sequence>
<dbReference type="EMBL" id="CAIT01000006">
    <property type="protein sequence ID" value="CCH53128.1"/>
    <property type="molecule type" value="Genomic_DNA"/>
</dbReference>
<dbReference type="RefSeq" id="WP_009281712.1">
    <property type="nucleotide sequence ID" value="NZ_CAIT01000006.1"/>
</dbReference>